<proteinExistence type="inferred from homology"/>
<comment type="similarity">
    <text evidence="1">Belongs to the Gfo/Idh/MocA family.</text>
</comment>
<evidence type="ECO:0000313" key="6">
    <source>
        <dbReference type="Proteomes" id="UP000642910"/>
    </source>
</evidence>
<feature type="domain" description="GFO/IDH/MocA-like oxidoreductase" evidence="4">
    <location>
        <begin position="133"/>
        <end position="250"/>
    </location>
</feature>
<dbReference type="RefSeq" id="WP_195867908.1">
    <property type="nucleotide sequence ID" value="NZ_JADPKZ010000044.1"/>
</dbReference>
<dbReference type="Proteomes" id="UP000642910">
    <property type="component" value="Unassembled WGS sequence"/>
</dbReference>
<dbReference type="Pfam" id="PF22725">
    <property type="entry name" value="GFO_IDH_MocA_C3"/>
    <property type="match status" value="1"/>
</dbReference>
<accession>A0ABS0F546</accession>
<feature type="domain" description="Gfo/Idh/MocA-like oxidoreductase N-terminal" evidence="3">
    <location>
        <begin position="4"/>
        <end position="121"/>
    </location>
</feature>
<evidence type="ECO:0000256" key="2">
    <source>
        <dbReference type="ARBA" id="ARBA00023002"/>
    </source>
</evidence>
<dbReference type="SUPFAM" id="SSF51735">
    <property type="entry name" value="NAD(P)-binding Rossmann-fold domains"/>
    <property type="match status" value="1"/>
</dbReference>
<dbReference type="SUPFAM" id="SSF55347">
    <property type="entry name" value="Glyceraldehyde-3-phosphate dehydrogenase-like, C-terminal domain"/>
    <property type="match status" value="1"/>
</dbReference>
<dbReference type="InterPro" id="IPR050984">
    <property type="entry name" value="Gfo/Idh/MocA_domain"/>
</dbReference>
<protein>
    <submittedName>
        <fullName evidence="5">Gfo/Idh/MocA family oxidoreductase</fullName>
    </submittedName>
</protein>
<comment type="caution">
    <text evidence="5">The sequence shown here is derived from an EMBL/GenBank/DDBJ whole genome shotgun (WGS) entry which is preliminary data.</text>
</comment>
<reference evidence="5 6" key="1">
    <citation type="submission" date="2020-11" db="EMBL/GenBank/DDBJ databases">
        <title>Genomic insight of Alicyclobacillus mali FL 18 reveals a new arsenic-resistant strain, with potential in environmental biotechnology.</title>
        <authorList>
            <person name="Fiorentino G."/>
            <person name="Gallo G."/>
            <person name="Aulitto M."/>
        </authorList>
    </citation>
    <scope>NUCLEOTIDE SEQUENCE [LARGE SCALE GENOMIC DNA]</scope>
    <source>
        <strain evidence="5 6">FL 18</strain>
    </source>
</reference>
<dbReference type="PANTHER" id="PTHR22604">
    <property type="entry name" value="OXIDOREDUCTASES"/>
    <property type="match status" value="1"/>
</dbReference>
<dbReference type="Gene3D" id="3.40.50.720">
    <property type="entry name" value="NAD(P)-binding Rossmann-like Domain"/>
    <property type="match status" value="1"/>
</dbReference>
<dbReference type="PANTHER" id="PTHR22604:SF105">
    <property type="entry name" value="TRANS-1,2-DIHYDROBENZENE-1,2-DIOL DEHYDROGENASE"/>
    <property type="match status" value="1"/>
</dbReference>
<dbReference type="Gene3D" id="3.30.360.10">
    <property type="entry name" value="Dihydrodipicolinate Reductase, domain 2"/>
    <property type="match status" value="1"/>
</dbReference>
<evidence type="ECO:0000259" key="3">
    <source>
        <dbReference type="Pfam" id="PF01408"/>
    </source>
</evidence>
<evidence type="ECO:0000313" key="5">
    <source>
        <dbReference type="EMBL" id="MBF8378431.1"/>
    </source>
</evidence>
<keyword evidence="6" id="KW-1185">Reference proteome</keyword>
<evidence type="ECO:0000256" key="1">
    <source>
        <dbReference type="ARBA" id="ARBA00010928"/>
    </source>
</evidence>
<dbReference type="InterPro" id="IPR055170">
    <property type="entry name" value="GFO_IDH_MocA-like_dom"/>
</dbReference>
<name>A0ABS0F546_9BACL</name>
<dbReference type="Pfam" id="PF01408">
    <property type="entry name" value="GFO_IDH_MocA"/>
    <property type="match status" value="1"/>
</dbReference>
<dbReference type="EMBL" id="JADPKZ010000044">
    <property type="protein sequence ID" value="MBF8378431.1"/>
    <property type="molecule type" value="Genomic_DNA"/>
</dbReference>
<keyword evidence="2" id="KW-0560">Oxidoreductase</keyword>
<gene>
    <name evidence="5" type="ORF">IW967_11235</name>
</gene>
<organism evidence="5 6">
    <name type="scientific">Alicyclobacillus mali</name>
    <name type="common">ex Roth et al. 2021</name>
    <dbReference type="NCBI Taxonomy" id="1123961"/>
    <lineage>
        <taxon>Bacteria</taxon>
        <taxon>Bacillati</taxon>
        <taxon>Bacillota</taxon>
        <taxon>Bacilli</taxon>
        <taxon>Bacillales</taxon>
        <taxon>Alicyclobacillaceae</taxon>
        <taxon>Alicyclobacillus</taxon>
    </lineage>
</organism>
<evidence type="ECO:0000259" key="4">
    <source>
        <dbReference type="Pfam" id="PF22725"/>
    </source>
</evidence>
<dbReference type="InterPro" id="IPR036291">
    <property type="entry name" value="NAD(P)-bd_dom_sf"/>
</dbReference>
<sequence>MRKVRFGILGCADIAIRKLIPGILSSETGELYAVASRDGAKAKEVARRFGTARAYASYEELLRDPDVDAVYIPLPNHLHKPWTIHAAEAGKHVLCEKPIALDAREAQAMVDACRAHGVYLAEAFMYRHHPRYNRVLELIQAGTIGPVRGMRGSFTFNNAADLGNIRYRRDWGGGSLYDIGCYPISAARLILGEEPIAATAHAFFSPDHDGVDMYLAGLVEFAGGVSLTFDCGMWAADRNEVEIVGANGRLILEHAFLGEPVTLRLISAEGERVETFDPLDPYALEVDDLGRAILEGKPLRFPPEDAVANMRVLDACLLSARTGRRVIIER</sequence>
<dbReference type="InterPro" id="IPR000683">
    <property type="entry name" value="Gfo/Idh/MocA-like_OxRdtase_N"/>
</dbReference>